<evidence type="ECO:0000313" key="1">
    <source>
        <dbReference type="EMBL" id="UYP20383.1"/>
    </source>
</evidence>
<reference evidence="1" key="1">
    <citation type="submission" date="2022-10" db="EMBL/GenBank/DDBJ databases">
        <title>Rhodococcus ferula Z13 complete genome.</title>
        <authorList>
            <person name="Long X."/>
            <person name="Zang M."/>
        </authorList>
    </citation>
    <scope>NUCLEOTIDE SEQUENCE</scope>
    <source>
        <strain evidence="1">Z13</strain>
    </source>
</reference>
<keyword evidence="2" id="KW-1185">Reference proteome</keyword>
<gene>
    <name evidence="1" type="ORF">OED52_07605</name>
</gene>
<dbReference type="EMBL" id="CP107551">
    <property type="protein sequence ID" value="UYP20383.1"/>
    <property type="molecule type" value="Genomic_DNA"/>
</dbReference>
<accession>A0ACD4DKZ4</accession>
<organism evidence="1 2">
    <name type="scientific">Rhodococcus sacchari</name>
    <dbReference type="NCBI Taxonomy" id="2962047"/>
    <lineage>
        <taxon>Bacteria</taxon>
        <taxon>Bacillati</taxon>
        <taxon>Actinomycetota</taxon>
        <taxon>Actinomycetes</taxon>
        <taxon>Mycobacteriales</taxon>
        <taxon>Nocardiaceae</taxon>
        <taxon>Rhodococcus</taxon>
    </lineage>
</organism>
<proteinExistence type="predicted"/>
<protein>
    <submittedName>
        <fullName evidence="1">CHASE3 domain-containing protein</fullName>
    </submittedName>
</protein>
<sequence length="542" mass="60048">MTTSDASGGVGGMRRLPIRGITVQGWFLLVLSVMGVLVVVGTIVGAHFLRETTEVSNYVRDRIQPARVEAYRLQSALINQETGARGYILAADPEFLRPYEQGRQEEEAATVALRELIGDDETLLDDVESIEAHAAEWRRVYVEPLVAGVEPGRPQFVDPATVEAGRLAFDRLRDAFDVQNADLLQAREDGIATLEDVRTTRDRILGGMVAIFLVTGLGLAVLLQVIVVRPIQRLRQASRRVVAGENFDHEIEPQGPADIHALGRDVEDMRARIVHELQVAHEREDQLETQATELRRSNSELEQFAYVASHDLQEPLRKVASFCQLLEKRYGDALDERGTQYIAFAVDGAKRMQVLINDLLTFSRVGRVSDAHVPVELDTTLDAALTNLAQTVEDSGAVVERPDTLPTIVGDPTLMIMLWQNLVGNAIKFRHPDRTPHVRIGYEEDGDGDDAVWRFHVEDNGIGIAEEFADKVFVIFQRLHGRDVYGGTGIGLAICRKIVEYHGGEIRLDPEYREGSRFCFTIPKAGDDDASATAVALKGASE</sequence>
<name>A0ACD4DKZ4_9NOCA</name>
<dbReference type="Proteomes" id="UP001156484">
    <property type="component" value="Chromosome"/>
</dbReference>
<evidence type="ECO:0000313" key="2">
    <source>
        <dbReference type="Proteomes" id="UP001156484"/>
    </source>
</evidence>